<evidence type="ECO:0000313" key="3">
    <source>
        <dbReference type="Proteomes" id="UP001140510"/>
    </source>
</evidence>
<evidence type="ECO:0000313" key="2">
    <source>
        <dbReference type="EMBL" id="KAJ4408786.1"/>
    </source>
</evidence>
<dbReference type="Proteomes" id="UP001140510">
    <property type="component" value="Unassembled WGS sequence"/>
</dbReference>
<dbReference type="AlphaFoldDB" id="A0A9W8ZHD6"/>
<name>A0A9W8ZHD6_9PLEO</name>
<gene>
    <name evidence="2" type="ORF">N0V91_003042</name>
</gene>
<keyword evidence="3" id="KW-1185">Reference proteome</keyword>
<proteinExistence type="predicted"/>
<evidence type="ECO:0000256" key="1">
    <source>
        <dbReference type="SAM" id="MobiDB-lite"/>
    </source>
</evidence>
<reference evidence="2" key="1">
    <citation type="submission" date="2022-10" db="EMBL/GenBank/DDBJ databases">
        <title>Tapping the CABI collections for fungal endophytes: first genome assemblies for Collariella, Neodidymelliopsis, Ascochyta clinopodiicola, Didymella pomorum, Didymosphaeria variabile, Neocosmospora piperis and Neocucurbitaria cava.</title>
        <authorList>
            <person name="Hill R."/>
        </authorList>
    </citation>
    <scope>NUCLEOTIDE SEQUENCE</scope>
    <source>
        <strain evidence="2">IMI 355091</strain>
    </source>
</reference>
<sequence length="181" mass="20376">MSTLGSQRQTASKYSPSIPRVPLESDENSKRDTTSPDFADTAGHTLTHIASPAPIAAHDIICRVISHFKLYCTGLARSLIFYNNANRREDLQAAISLLGSRLNTAEDKTLFYQLMRCLTHELPWLADTDNRNREKVADRESLAMLEIGGCGTEIGRSSVRSWNKLFSLLKKFDDFGRRQEK</sequence>
<dbReference type="EMBL" id="JAPEVA010000014">
    <property type="protein sequence ID" value="KAJ4408786.1"/>
    <property type="molecule type" value="Genomic_DNA"/>
</dbReference>
<feature type="compositionally biased region" description="Polar residues" evidence="1">
    <location>
        <begin position="1"/>
        <end position="15"/>
    </location>
</feature>
<accession>A0A9W8ZHD6</accession>
<organism evidence="2 3">
    <name type="scientific">Didymella pomorum</name>
    <dbReference type="NCBI Taxonomy" id="749634"/>
    <lineage>
        <taxon>Eukaryota</taxon>
        <taxon>Fungi</taxon>
        <taxon>Dikarya</taxon>
        <taxon>Ascomycota</taxon>
        <taxon>Pezizomycotina</taxon>
        <taxon>Dothideomycetes</taxon>
        <taxon>Pleosporomycetidae</taxon>
        <taxon>Pleosporales</taxon>
        <taxon>Pleosporineae</taxon>
        <taxon>Didymellaceae</taxon>
        <taxon>Didymella</taxon>
    </lineage>
</organism>
<protein>
    <submittedName>
        <fullName evidence="2">Uncharacterized protein</fullName>
    </submittedName>
</protein>
<comment type="caution">
    <text evidence="2">The sequence shown here is derived from an EMBL/GenBank/DDBJ whole genome shotgun (WGS) entry which is preliminary data.</text>
</comment>
<feature type="region of interest" description="Disordered" evidence="1">
    <location>
        <begin position="1"/>
        <end position="40"/>
    </location>
</feature>